<keyword evidence="3" id="KW-1185">Reference proteome</keyword>
<reference evidence="2" key="1">
    <citation type="journal article" date="2023" name="Nat. Commun.">
        <title>Diploid and tetraploid genomes of Acorus and the evolution of monocots.</title>
        <authorList>
            <person name="Ma L."/>
            <person name="Liu K.W."/>
            <person name="Li Z."/>
            <person name="Hsiao Y.Y."/>
            <person name="Qi Y."/>
            <person name="Fu T."/>
            <person name="Tang G.D."/>
            <person name="Zhang D."/>
            <person name="Sun W.H."/>
            <person name="Liu D.K."/>
            <person name="Li Y."/>
            <person name="Chen G.Z."/>
            <person name="Liu X.D."/>
            <person name="Liao X.Y."/>
            <person name="Jiang Y.T."/>
            <person name="Yu X."/>
            <person name="Hao Y."/>
            <person name="Huang J."/>
            <person name="Zhao X.W."/>
            <person name="Ke S."/>
            <person name="Chen Y.Y."/>
            <person name="Wu W.L."/>
            <person name="Hsu J.L."/>
            <person name="Lin Y.F."/>
            <person name="Huang M.D."/>
            <person name="Li C.Y."/>
            <person name="Huang L."/>
            <person name="Wang Z.W."/>
            <person name="Zhao X."/>
            <person name="Zhong W.Y."/>
            <person name="Peng D.H."/>
            <person name="Ahmad S."/>
            <person name="Lan S."/>
            <person name="Zhang J.S."/>
            <person name="Tsai W.C."/>
            <person name="Van de Peer Y."/>
            <person name="Liu Z.J."/>
        </authorList>
    </citation>
    <scope>NUCLEOTIDE SEQUENCE</scope>
    <source>
        <strain evidence="2">CP</strain>
    </source>
</reference>
<dbReference type="AlphaFoldDB" id="A0AAV9DY58"/>
<dbReference type="EMBL" id="JAUJYO010000010">
    <property type="protein sequence ID" value="KAK1305987.1"/>
    <property type="molecule type" value="Genomic_DNA"/>
</dbReference>
<protein>
    <submittedName>
        <fullName evidence="2">Uncharacterized protein</fullName>
    </submittedName>
</protein>
<dbReference type="PANTHER" id="PTHR13097:SF7">
    <property type="entry name" value="GENERAL TRANSCRIPTION FACTOR IIE SUBUNIT 1"/>
    <property type="match status" value="1"/>
</dbReference>
<feature type="compositionally biased region" description="Basic and acidic residues" evidence="1">
    <location>
        <begin position="181"/>
        <end position="193"/>
    </location>
</feature>
<reference evidence="2" key="2">
    <citation type="submission" date="2023-06" db="EMBL/GenBank/DDBJ databases">
        <authorList>
            <person name="Ma L."/>
            <person name="Liu K.-W."/>
            <person name="Li Z."/>
            <person name="Hsiao Y.-Y."/>
            <person name="Qi Y."/>
            <person name="Fu T."/>
            <person name="Tang G."/>
            <person name="Zhang D."/>
            <person name="Sun W.-H."/>
            <person name="Liu D.-K."/>
            <person name="Li Y."/>
            <person name="Chen G.-Z."/>
            <person name="Liu X.-D."/>
            <person name="Liao X.-Y."/>
            <person name="Jiang Y.-T."/>
            <person name="Yu X."/>
            <person name="Hao Y."/>
            <person name="Huang J."/>
            <person name="Zhao X.-W."/>
            <person name="Ke S."/>
            <person name="Chen Y.-Y."/>
            <person name="Wu W.-L."/>
            <person name="Hsu J.-L."/>
            <person name="Lin Y.-F."/>
            <person name="Huang M.-D."/>
            <person name="Li C.-Y."/>
            <person name="Huang L."/>
            <person name="Wang Z.-W."/>
            <person name="Zhao X."/>
            <person name="Zhong W.-Y."/>
            <person name="Peng D.-H."/>
            <person name="Ahmad S."/>
            <person name="Lan S."/>
            <person name="Zhang J.-S."/>
            <person name="Tsai W.-C."/>
            <person name="Van De Peer Y."/>
            <person name="Liu Z.-J."/>
        </authorList>
    </citation>
    <scope>NUCLEOTIDE SEQUENCE</scope>
    <source>
        <strain evidence="2">CP</strain>
        <tissue evidence="2">Leaves</tissue>
    </source>
</reference>
<evidence type="ECO:0000313" key="2">
    <source>
        <dbReference type="EMBL" id="KAK1305987.1"/>
    </source>
</evidence>
<evidence type="ECO:0000256" key="1">
    <source>
        <dbReference type="SAM" id="MobiDB-lite"/>
    </source>
</evidence>
<accession>A0AAV9DY58</accession>
<comment type="caution">
    <text evidence="2">The sequence shown here is derived from an EMBL/GenBank/DDBJ whole genome shotgun (WGS) entry which is preliminary data.</text>
</comment>
<sequence>MAFERYVAVRTTIQTQRYSAFDALRLINMKDDSFHCEKCDRKLVAESDKLAAEEMGDADDNARRRRPWEAANAKAGRASHGDSDVGGSSKTSQGQGYGGTPMPFLGETKVEVALSGVEVKDEDSKPSAGNTSLKDAFVKAYYTALAERQREQEAATREMQNEEGHNMIPSIISNGVSAAPSDRRVGMKSKREDDGDDDIEWEEALPSWGGYLKAAIGSQAVGFE</sequence>
<evidence type="ECO:0000313" key="3">
    <source>
        <dbReference type="Proteomes" id="UP001180020"/>
    </source>
</evidence>
<name>A0AAV9DY58_ACOCL</name>
<dbReference type="GO" id="GO:0005673">
    <property type="term" value="C:transcription factor TFIIE complex"/>
    <property type="evidence" value="ECO:0007669"/>
    <property type="project" value="TreeGrafter"/>
</dbReference>
<dbReference type="GO" id="GO:0006367">
    <property type="term" value="P:transcription initiation at RNA polymerase II promoter"/>
    <property type="evidence" value="ECO:0007669"/>
    <property type="project" value="TreeGrafter"/>
</dbReference>
<feature type="compositionally biased region" description="Basic and acidic residues" evidence="1">
    <location>
        <begin position="149"/>
        <end position="165"/>
    </location>
</feature>
<proteinExistence type="predicted"/>
<dbReference type="Proteomes" id="UP001180020">
    <property type="component" value="Unassembled WGS sequence"/>
</dbReference>
<gene>
    <name evidence="2" type="ORF">QJS10_CPA10g01673</name>
</gene>
<organism evidence="2 3">
    <name type="scientific">Acorus calamus</name>
    <name type="common">Sweet flag</name>
    <dbReference type="NCBI Taxonomy" id="4465"/>
    <lineage>
        <taxon>Eukaryota</taxon>
        <taxon>Viridiplantae</taxon>
        <taxon>Streptophyta</taxon>
        <taxon>Embryophyta</taxon>
        <taxon>Tracheophyta</taxon>
        <taxon>Spermatophyta</taxon>
        <taxon>Magnoliopsida</taxon>
        <taxon>Liliopsida</taxon>
        <taxon>Acoraceae</taxon>
        <taxon>Acorus</taxon>
    </lineage>
</organism>
<dbReference type="PANTHER" id="PTHR13097">
    <property type="entry name" value="TRANSCRIPTION INITIATION FACTOR IIE, ALPHA SUBUNIT"/>
    <property type="match status" value="1"/>
</dbReference>
<feature type="region of interest" description="Disordered" evidence="1">
    <location>
        <begin position="149"/>
        <end position="199"/>
    </location>
</feature>
<feature type="region of interest" description="Disordered" evidence="1">
    <location>
        <begin position="50"/>
        <end position="104"/>
    </location>
</feature>
<dbReference type="InterPro" id="IPR039997">
    <property type="entry name" value="TFE"/>
</dbReference>